<comment type="caution">
    <text evidence="2">The sequence shown here is derived from an EMBL/GenBank/DDBJ whole genome shotgun (WGS) entry which is preliminary data.</text>
</comment>
<dbReference type="InParanoid" id="A0A369JPT9"/>
<evidence type="ECO:0000313" key="3">
    <source>
        <dbReference type="Proteomes" id="UP000076154"/>
    </source>
</evidence>
<feature type="region of interest" description="Disordered" evidence="1">
    <location>
        <begin position="130"/>
        <end position="223"/>
    </location>
</feature>
<organism evidence="2 3">
    <name type="scientific">Hypsizygus marmoreus</name>
    <name type="common">White beech mushroom</name>
    <name type="synonym">Agaricus marmoreus</name>
    <dbReference type="NCBI Taxonomy" id="39966"/>
    <lineage>
        <taxon>Eukaryota</taxon>
        <taxon>Fungi</taxon>
        <taxon>Dikarya</taxon>
        <taxon>Basidiomycota</taxon>
        <taxon>Agaricomycotina</taxon>
        <taxon>Agaricomycetes</taxon>
        <taxon>Agaricomycetidae</taxon>
        <taxon>Agaricales</taxon>
        <taxon>Tricholomatineae</taxon>
        <taxon>Lyophyllaceae</taxon>
        <taxon>Hypsizygus</taxon>
    </lineage>
</organism>
<evidence type="ECO:0000256" key="1">
    <source>
        <dbReference type="SAM" id="MobiDB-lite"/>
    </source>
</evidence>
<dbReference type="AlphaFoldDB" id="A0A369JPT9"/>
<reference evidence="2" key="1">
    <citation type="submission" date="2018-04" db="EMBL/GenBank/DDBJ databases">
        <title>Whole genome sequencing of Hypsizygus marmoreus.</title>
        <authorList>
            <person name="Choi I.-G."/>
            <person name="Min B."/>
            <person name="Kim J.-G."/>
            <person name="Kim S."/>
            <person name="Oh Y.-L."/>
            <person name="Kong W.-S."/>
            <person name="Park H."/>
            <person name="Jeong J."/>
            <person name="Song E.-S."/>
        </authorList>
    </citation>
    <scope>NUCLEOTIDE SEQUENCE [LARGE SCALE GENOMIC DNA]</scope>
    <source>
        <strain evidence="2">51987-8</strain>
    </source>
</reference>
<feature type="compositionally biased region" description="Polar residues" evidence="1">
    <location>
        <begin position="130"/>
        <end position="165"/>
    </location>
</feature>
<sequence length="412" mass="46406">MTISQHHITALRLPSQSPTFPGDCLEFSSQLQSPFLFSESSVPRGMAQFRGFEKPEVPEMDNELSNNQGNYLTGVHSGVTYIPDFANYSYHPPPQSDVEPYWPNYPQENDIPTRAMNQPYLQQHSSASSTYSAIPWGDSSTPLNQPSPQSAGPSNYNYASHSPQGSPLALIPHSAGGYPRSRSSEHAISTYASSAHVTTPPVTPRLTFGTSPVHEATPNPDGHREQLRLFRDATQLPMSFNAGPFVPQKMYIPHTNSDVKRYVHEVDLQAPIYFWMDSPVECGIPLIDALHSRVRRLQNRDEPVFEGRGPSISIRIAWPGYRPWSRQIPTKDFRSPPQPITRAKLVKNIAKCVDRFLAARSQQVMDDDVDIRWKLGHRPNEIKLDDLILVSVHHVSMGSWQPQLRLRRPFPS</sequence>
<dbReference type="Proteomes" id="UP000076154">
    <property type="component" value="Unassembled WGS sequence"/>
</dbReference>
<dbReference type="OrthoDB" id="3269405at2759"/>
<feature type="compositionally biased region" description="Polar residues" evidence="1">
    <location>
        <begin position="186"/>
        <end position="197"/>
    </location>
</feature>
<accession>A0A369JPT9</accession>
<proteinExistence type="predicted"/>
<dbReference type="STRING" id="39966.A0A369JPT9"/>
<keyword evidence="3" id="KW-1185">Reference proteome</keyword>
<protein>
    <submittedName>
        <fullName evidence="2">Uncharacterized protein</fullName>
    </submittedName>
</protein>
<gene>
    <name evidence="2" type="ORF">Hypma_009031</name>
</gene>
<evidence type="ECO:0000313" key="2">
    <source>
        <dbReference type="EMBL" id="RDB23858.1"/>
    </source>
</evidence>
<name>A0A369JPT9_HYPMA</name>
<dbReference type="EMBL" id="LUEZ02000046">
    <property type="protein sequence ID" value="RDB23858.1"/>
    <property type="molecule type" value="Genomic_DNA"/>
</dbReference>